<evidence type="ECO:0000313" key="9">
    <source>
        <dbReference type="Proteomes" id="UP000249516"/>
    </source>
</evidence>
<dbReference type="OrthoDB" id="9766690at2"/>
<dbReference type="Pfam" id="PF00375">
    <property type="entry name" value="SDF"/>
    <property type="match status" value="1"/>
</dbReference>
<evidence type="ECO:0000256" key="5">
    <source>
        <dbReference type="ARBA" id="ARBA00022989"/>
    </source>
</evidence>
<gene>
    <name evidence="8" type="ORF">C1C97_007050</name>
</gene>
<dbReference type="AlphaFoldDB" id="A0A495A724"/>
<reference evidence="8 9" key="1">
    <citation type="submission" date="2018-10" db="EMBL/GenBank/DDBJ databases">
        <title>Kocuria tytouropygialis sp. nov., isolated from the uropygial gland of an American barn owl (Tyto furcata).</title>
        <authorList>
            <person name="Braun M.S."/>
            <person name="Wang E."/>
            <person name="Zimmermann S."/>
            <person name="Wagner H."/>
            <person name="Wink M."/>
        </authorList>
    </citation>
    <scope>NUCLEOTIDE SEQUENCE [LARGE SCALE GENOMIC DNA]</scope>
    <source>
        <strain evidence="8 9">442</strain>
    </source>
</reference>
<dbReference type="Gene3D" id="1.10.3860.10">
    <property type="entry name" value="Sodium:dicarboxylate symporter"/>
    <property type="match status" value="1"/>
</dbReference>
<organism evidence="8 9">
    <name type="scientific">Kocuria tytonis</name>
    <dbReference type="NCBI Taxonomy" id="2054280"/>
    <lineage>
        <taxon>Bacteria</taxon>
        <taxon>Bacillati</taxon>
        <taxon>Actinomycetota</taxon>
        <taxon>Actinomycetes</taxon>
        <taxon>Micrococcales</taxon>
        <taxon>Micrococcaceae</taxon>
        <taxon>Kocuria</taxon>
    </lineage>
</organism>
<evidence type="ECO:0000313" key="8">
    <source>
        <dbReference type="EMBL" id="RKQ35026.1"/>
    </source>
</evidence>
<proteinExistence type="predicted"/>
<keyword evidence="2" id="KW-0813">Transport</keyword>
<evidence type="ECO:0000256" key="3">
    <source>
        <dbReference type="ARBA" id="ARBA00022475"/>
    </source>
</evidence>
<comment type="subcellular location">
    <subcellularLocation>
        <location evidence="1">Cell membrane</location>
        <topology evidence="1">Multi-pass membrane protein</topology>
    </subcellularLocation>
</comment>
<feature type="transmembrane region" description="Helical" evidence="7">
    <location>
        <begin position="152"/>
        <end position="169"/>
    </location>
</feature>
<accession>A0A495A724</accession>
<keyword evidence="9" id="KW-1185">Reference proteome</keyword>
<feature type="transmembrane region" description="Helical" evidence="7">
    <location>
        <begin position="51"/>
        <end position="75"/>
    </location>
</feature>
<protein>
    <submittedName>
        <fullName evidence="8">Dicarboxylate/amino acid:cation symporter</fullName>
    </submittedName>
</protein>
<evidence type="ECO:0000256" key="4">
    <source>
        <dbReference type="ARBA" id="ARBA00022692"/>
    </source>
</evidence>
<dbReference type="PRINTS" id="PR00173">
    <property type="entry name" value="EDTRNSPORT"/>
</dbReference>
<name>A0A495A724_9MICC</name>
<dbReference type="SUPFAM" id="SSF118215">
    <property type="entry name" value="Proton glutamate symport protein"/>
    <property type="match status" value="1"/>
</dbReference>
<comment type="caution">
    <text evidence="8">The sequence shown here is derived from an EMBL/GenBank/DDBJ whole genome shotgun (WGS) entry which is preliminary data.</text>
</comment>
<keyword evidence="6 7" id="KW-0472">Membrane</keyword>
<feature type="transmembrane region" description="Helical" evidence="7">
    <location>
        <begin position="87"/>
        <end position="109"/>
    </location>
</feature>
<dbReference type="PANTHER" id="PTHR42865:SF7">
    <property type="entry name" value="PROTON_GLUTAMATE-ASPARTATE SYMPORTER"/>
    <property type="match status" value="1"/>
</dbReference>
<dbReference type="EMBL" id="PNJG02000002">
    <property type="protein sequence ID" value="RKQ35026.1"/>
    <property type="molecule type" value="Genomic_DNA"/>
</dbReference>
<dbReference type="InterPro" id="IPR036458">
    <property type="entry name" value="Na:dicarbo_symporter_sf"/>
</dbReference>
<feature type="transmembrane region" description="Helical" evidence="7">
    <location>
        <begin position="20"/>
        <end position="39"/>
    </location>
</feature>
<dbReference type="PANTHER" id="PTHR42865">
    <property type="entry name" value="PROTON/GLUTAMATE-ASPARTATE SYMPORTER"/>
    <property type="match status" value="1"/>
</dbReference>
<keyword evidence="4 7" id="KW-0812">Transmembrane</keyword>
<evidence type="ECO:0000256" key="2">
    <source>
        <dbReference type="ARBA" id="ARBA00022448"/>
    </source>
</evidence>
<dbReference type="InterPro" id="IPR001991">
    <property type="entry name" value="Na-dicarboxylate_symporter"/>
</dbReference>
<dbReference type="GO" id="GO:0005886">
    <property type="term" value="C:plasma membrane"/>
    <property type="evidence" value="ECO:0007669"/>
    <property type="project" value="UniProtKB-SubCell"/>
</dbReference>
<feature type="transmembrane region" description="Helical" evidence="7">
    <location>
        <begin position="315"/>
        <end position="335"/>
    </location>
</feature>
<feature type="transmembrane region" description="Helical" evidence="7">
    <location>
        <begin position="341"/>
        <end position="363"/>
    </location>
</feature>
<keyword evidence="5 7" id="KW-1133">Transmembrane helix</keyword>
<sequence>MTVSTEKNRSWWRRYLAFPLIYKLGIALVLGAVVGLLVGPDIAVVKPLGTVFLRLLQMMVVPVVVFTLVAGVSSGSAGQFGRVGVKIMVYYTLTTMVAITLGLALASLFQPGAGLTLPEGTESAPKEAPPLNEVLMNIVPTNPISAMVEGDMLAVLFFALVFGLALGVLRSSEDERLAGLGENMRRFFEAGAEVTFVAIRGILEYAPIGVFALLAVTLGETGMDALAPLAVLTATVYGGVAVQILLYCLILLVFGHSVRRFFAAAKEPMLMSFVTRSSSGTLPVSMRAAEKMGVDEGVYGFTLPLGATINMDGTAVYVGAAVIFVANVAGVHLSLTELISVALVGVLASVGTAGVPGAGLIMLSLAITQAGLPFGPVALVAGIDALLDMVRSMCNVTGDLAGTRIVDGGARRRRRVFPARQRDGIAAAGEGSTASASAH</sequence>
<evidence type="ECO:0000256" key="1">
    <source>
        <dbReference type="ARBA" id="ARBA00004651"/>
    </source>
</evidence>
<evidence type="ECO:0000256" key="6">
    <source>
        <dbReference type="ARBA" id="ARBA00023136"/>
    </source>
</evidence>
<evidence type="ECO:0000256" key="7">
    <source>
        <dbReference type="SAM" id="Phobius"/>
    </source>
</evidence>
<dbReference type="Proteomes" id="UP000249516">
    <property type="component" value="Unassembled WGS sequence"/>
</dbReference>
<feature type="transmembrane region" description="Helical" evidence="7">
    <location>
        <begin position="190"/>
        <end position="217"/>
    </location>
</feature>
<keyword evidence="3" id="KW-1003">Cell membrane</keyword>
<dbReference type="GO" id="GO:0015293">
    <property type="term" value="F:symporter activity"/>
    <property type="evidence" value="ECO:0007669"/>
    <property type="project" value="UniProtKB-KW"/>
</dbReference>
<feature type="transmembrane region" description="Helical" evidence="7">
    <location>
        <begin position="229"/>
        <end position="254"/>
    </location>
</feature>